<feature type="compositionally biased region" description="Low complexity" evidence="2">
    <location>
        <begin position="881"/>
        <end position="893"/>
    </location>
</feature>
<keyword evidence="1" id="KW-0175">Coiled coil</keyword>
<accession>A0AAE0BI65</accession>
<evidence type="ECO:0000313" key="4">
    <source>
        <dbReference type="Proteomes" id="UP001190700"/>
    </source>
</evidence>
<sequence length="1101" mass="124734">AAPMQWSRFFFPEHPISHPSGAENMFFKHFDVETLPALDEQHPDGFVTEPLPEDLNTLWERLYFSESLHKPASTPHHWPRILTTAAAAHQKNPSNGHFASHDLTGEMTSLCDPKQRGIRMEVEEFAKMVAKLRPRGPDDAAPLTKLRNGLITYLADRLSHAQEIAEQRLESAHKAKQKEVEKIVQDKMDEFKSSIDVVLKNNVAKRGIENIAAKFQTEVRRKIADRMKSKQTLLEDRLVALQTEVKDEQRKAKKWQKAVEVKSKEHEVATTQLEGVLQALGVPKVDGFQKWSEEETARRAKQKAAQAAMLKRISELEDSLIVSAQERDELQEKEQELSAQLEDCKRTSGIEQEGLRKRIMNLQSQARTDRVQAAENESALANERKGISDALDEAMEGKSQLSTLLTWMTGIHPTVLHGDHYLHDHENDFPGVSYIRTARKHILRLIRDVVNVKETSAESSIRHVEESAKEREHAMESKMKSMDKMLTIAARRHHDEMKQIKKENRAMNSRMLAWQMMNGPKTQSAASADSQQLAEAEMAIEMEDEEESEEGDIDLDAEEMSAQQEFIAQLTAEVEQGKKQVQDLRARLEACASRVSRGPAGPELPLQEHLVEILRQHKVQYCQSDLKTLLNMIGKTEQQQFREQYGCLTERPGSSPCRSSSARSGIELLDGHPAVKMYAPGRRATNVGQAGVFHGPQMTEPTNHQELDSVPANQERAAEIGRQLWIKLRTAFWYGSPVCMFRTNTPTVQAILEAAPTTYSIDMASPVEDEDDVDSGVPTEERIMEERLLTNIHADWTSFSKRMKNSARKVFRLGKAQLRAIMKEEAGKRVAKLKQKVDEQQKQMDKLRGELDKKGGKLKGQLQGKKVPEEKLSTEKKLDKSSASADLESLSDSRAGDNDDILRDESERREIEGSLKELRAERLELQWDCEMLRKNKLQSRLQMRLITFLQGEVKYLRKREGFTEMGVGSYAMCVGAITSTAANATYGLTEITSKMRGDMCELKELSKKTVMRATKYRNIMTNKLKLLDEKVNHLYRMKFETAGIDAVKKEMDVLRGKLVQYVLAVQSASNLQHWVRSSALPEPSSDERGSIRAVSYTLGAS</sequence>
<gene>
    <name evidence="3" type="ORF">CYMTET_52975</name>
</gene>
<organism evidence="3 4">
    <name type="scientific">Cymbomonas tetramitiformis</name>
    <dbReference type="NCBI Taxonomy" id="36881"/>
    <lineage>
        <taxon>Eukaryota</taxon>
        <taxon>Viridiplantae</taxon>
        <taxon>Chlorophyta</taxon>
        <taxon>Pyramimonadophyceae</taxon>
        <taxon>Pyramimonadales</taxon>
        <taxon>Pyramimonadaceae</taxon>
        <taxon>Cymbomonas</taxon>
    </lineage>
</organism>
<evidence type="ECO:0000313" key="3">
    <source>
        <dbReference type="EMBL" id="KAK3236912.1"/>
    </source>
</evidence>
<dbReference type="AlphaFoldDB" id="A0AAE0BI65"/>
<feature type="region of interest" description="Disordered" evidence="2">
    <location>
        <begin position="835"/>
        <end position="901"/>
    </location>
</feature>
<name>A0AAE0BI65_9CHLO</name>
<feature type="compositionally biased region" description="Basic and acidic residues" evidence="2">
    <location>
        <begin position="866"/>
        <end position="880"/>
    </location>
</feature>
<reference evidence="3 4" key="1">
    <citation type="journal article" date="2015" name="Genome Biol. Evol.">
        <title>Comparative Genomics of a Bacterivorous Green Alga Reveals Evolutionary Causalities and Consequences of Phago-Mixotrophic Mode of Nutrition.</title>
        <authorList>
            <person name="Burns J.A."/>
            <person name="Paasch A."/>
            <person name="Narechania A."/>
            <person name="Kim E."/>
        </authorList>
    </citation>
    <scope>NUCLEOTIDE SEQUENCE [LARGE SCALE GENOMIC DNA]</scope>
    <source>
        <strain evidence="3 4">PLY_AMNH</strain>
    </source>
</reference>
<feature type="coiled-coil region" evidence="1">
    <location>
        <begin position="224"/>
        <end position="265"/>
    </location>
</feature>
<feature type="coiled-coil region" evidence="1">
    <location>
        <begin position="901"/>
        <end position="935"/>
    </location>
</feature>
<protein>
    <submittedName>
        <fullName evidence="3">Uncharacterized protein</fullName>
    </submittedName>
</protein>
<evidence type="ECO:0000256" key="2">
    <source>
        <dbReference type="SAM" id="MobiDB-lite"/>
    </source>
</evidence>
<feature type="compositionally biased region" description="Basic and acidic residues" evidence="2">
    <location>
        <begin position="835"/>
        <end position="855"/>
    </location>
</feature>
<feature type="coiled-coil region" evidence="1">
    <location>
        <begin position="567"/>
        <end position="594"/>
    </location>
</feature>
<keyword evidence="4" id="KW-1185">Reference proteome</keyword>
<dbReference type="Proteomes" id="UP001190700">
    <property type="component" value="Unassembled WGS sequence"/>
</dbReference>
<feature type="coiled-coil region" evidence="1">
    <location>
        <begin position="313"/>
        <end position="347"/>
    </location>
</feature>
<evidence type="ECO:0000256" key="1">
    <source>
        <dbReference type="SAM" id="Coils"/>
    </source>
</evidence>
<comment type="caution">
    <text evidence="3">The sequence shown here is derived from an EMBL/GenBank/DDBJ whole genome shotgun (WGS) entry which is preliminary data.</text>
</comment>
<feature type="non-terminal residue" evidence="3">
    <location>
        <position position="1"/>
    </location>
</feature>
<dbReference type="EMBL" id="LGRX02034772">
    <property type="protein sequence ID" value="KAK3236912.1"/>
    <property type="molecule type" value="Genomic_DNA"/>
</dbReference>
<proteinExistence type="predicted"/>